<accession>A0A9E8MIQ6</accession>
<evidence type="ECO:0000256" key="3">
    <source>
        <dbReference type="ARBA" id="ARBA00022729"/>
    </source>
</evidence>
<keyword evidence="3" id="KW-0732">Signal</keyword>
<dbReference type="SUPFAM" id="SSF51695">
    <property type="entry name" value="PLC-like phosphodiesterases"/>
    <property type="match status" value="1"/>
</dbReference>
<dbReference type="GO" id="GO:0008889">
    <property type="term" value="F:glycerophosphodiester phosphodiesterase activity"/>
    <property type="evidence" value="ECO:0007669"/>
    <property type="project" value="UniProtKB-EC"/>
</dbReference>
<comment type="catalytic activity">
    <reaction evidence="6">
        <text>a sn-glycero-3-phosphodiester + H2O = an alcohol + sn-glycerol 3-phosphate + H(+)</text>
        <dbReference type="Rhea" id="RHEA:12969"/>
        <dbReference type="ChEBI" id="CHEBI:15377"/>
        <dbReference type="ChEBI" id="CHEBI:15378"/>
        <dbReference type="ChEBI" id="CHEBI:30879"/>
        <dbReference type="ChEBI" id="CHEBI:57597"/>
        <dbReference type="ChEBI" id="CHEBI:83408"/>
        <dbReference type="EC" id="3.1.4.46"/>
    </reaction>
</comment>
<evidence type="ECO:0000256" key="1">
    <source>
        <dbReference type="ARBA" id="ARBA00007277"/>
    </source>
</evidence>
<dbReference type="EC" id="3.1.4.46" evidence="2"/>
<gene>
    <name evidence="8" type="ORF">OVN18_06875</name>
</gene>
<sequence length="339" mass="36707">MIEPTPATRTAAGRPIVVAHRGASGYRPEHTRAAYELAVTLGAEAIEPDIVATRDGVLVLRHENEISGTTDVADRAEFAARRTTKTIDGQRLTGWFTEDFTWAELSTLRARERLPQVRQASSRFDGRYPVLRLRDLKGILDDAPTPVRMVAEIKHATYFASIGLPLDELFAAEMAGWASRDRLTIEAFEQTVLRELAGRGVPAQYVYLLEKAGAPADLVARHGAAALDYAGHLTDEGLARLAGSVDGISVDTALIAKPPRRGEPPVASDLVARAHAAGLGVFTWTLRPENRFLPGALRIGTAPAAHGDWLAWFRLLMGTGLDGVFADHPDLALEARATL</sequence>
<dbReference type="InterPro" id="IPR030395">
    <property type="entry name" value="GP_PDE_dom"/>
</dbReference>
<evidence type="ECO:0000256" key="2">
    <source>
        <dbReference type="ARBA" id="ARBA00012247"/>
    </source>
</evidence>
<name>A0A9E8MIQ6_9MICO</name>
<proteinExistence type="inferred from homology"/>
<dbReference type="Proteomes" id="UP001164706">
    <property type="component" value="Chromosome"/>
</dbReference>
<evidence type="ECO:0000256" key="5">
    <source>
        <dbReference type="ARBA" id="ARBA00022801"/>
    </source>
</evidence>
<comment type="similarity">
    <text evidence="1">Belongs to the glycerophosphoryl diester phosphodiesterase family.</text>
</comment>
<protein>
    <recommendedName>
        <fullName evidence="2">glycerophosphodiester phosphodiesterase</fullName>
        <ecNumber evidence="2">3.1.4.46</ecNumber>
    </recommendedName>
</protein>
<evidence type="ECO:0000256" key="6">
    <source>
        <dbReference type="ARBA" id="ARBA00047512"/>
    </source>
</evidence>
<reference evidence="8" key="1">
    <citation type="submission" date="2022-11" db="EMBL/GenBank/DDBJ databases">
        <title>Description of Microcella daejonensis nov. sp, isolated from riverside soil.</title>
        <authorList>
            <person name="Molina K.M."/>
            <person name="Kim S.B."/>
        </authorList>
    </citation>
    <scope>NUCLEOTIDE SEQUENCE</scope>
    <source>
        <strain evidence="8">MMS21-STM12</strain>
    </source>
</reference>
<dbReference type="RefSeq" id="WP_267779980.1">
    <property type="nucleotide sequence ID" value="NZ_CP113089.1"/>
</dbReference>
<evidence type="ECO:0000313" key="9">
    <source>
        <dbReference type="Proteomes" id="UP001164706"/>
    </source>
</evidence>
<dbReference type="GO" id="GO:0042597">
    <property type="term" value="C:periplasmic space"/>
    <property type="evidence" value="ECO:0007669"/>
    <property type="project" value="TreeGrafter"/>
</dbReference>
<dbReference type="Gene3D" id="3.20.20.190">
    <property type="entry name" value="Phosphatidylinositol (PI) phosphodiesterase"/>
    <property type="match status" value="1"/>
</dbReference>
<dbReference type="Pfam" id="PF03009">
    <property type="entry name" value="GDPD"/>
    <property type="match status" value="1"/>
</dbReference>
<dbReference type="GO" id="GO:0006629">
    <property type="term" value="P:lipid metabolic process"/>
    <property type="evidence" value="ECO:0007669"/>
    <property type="project" value="InterPro"/>
</dbReference>
<evidence type="ECO:0000256" key="4">
    <source>
        <dbReference type="ARBA" id="ARBA00022798"/>
    </source>
</evidence>
<dbReference type="InterPro" id="IPR017946">
    <property type="entry name" value="PLC-like_Pdiesterase_TIM-brl"/>
</dbReference>
<dbReference type="PROSITE" id="PS51704">
    <property type="entry name" value="GP_PDE"/>
    <property type="match status" value="1"/>
</dbReference>
<dbReference type="PANTHER" id="PTHR43620:SF7">
    <property type="entry name" value="GLYCEROPHOSPHODIESTER PHOSPHODIESTERASE GDPD5-RELATED"/>
    <property type="match status" value="1"/>
</dbReference>
<evidence type="ECO:0000259" key="7">
    <source>
        <dbReference type="PROSITE" id="PS51704"/>
    </source>
</evidence>
<keyword evidence="9" id="KW-1185">Reference proteome</keyword>
<dbReference type="AlphaFoldDB" id="A0A9E8MIQ6"/>
<evidence type="ECO:0000313" key="8">
    <source>
        <dbReference type="EMBL" id="WAB80304.1"/>
    </source>
</evidence>
<dbReference type="KEGG" id="mdb:OVN18_06875"/>
<dbReference type="EMBL" id="CP113089">
    <property type="protein sequence ID" value="WAB80304.1"/>
    <property type="molecule type" value="Genomic_DNA"/>
</dbReference>
<dbReference type="GO" id="GO:0006071">
    <property type="term" value="P:glycerol metabolic process"/>
    <property type="evidence" value="ECO:0007669"/>
    <property type="project" value="UniProtKB-KW"/>
</dbReference>
<organism evidence="8 9">
    <name type="scientific">Microcella daejeonensis</name>
    <dbReference type="NCBI Taxonomy" id="2994971"/>
    <lineage>
        <taxon>Bacteria</taxon>
        <taxon>Bacillati</taxon>
        <taxon>Actinomycetota</taxon>
        <taxon>Actinomycetes</taxon>
        <taxon>Micrococcales</taxon>
        <taxon>Microbacteriaceae</taxon>
        <taxon>Microcella</taxon>
    </lineage>
</organism>
<keyword evidence="4" id="KW-0319">Glycerol metabolism</keyword>
<dbReference type="PANTHER" id="PTHR43620">
    <property type="entry name" value="GLYCEROPHOSPHORYL DIESTER PHOSPHODIESTERASE"/>
    <property type="match status" value="1"/>
</dbReference>
<keyword evidence="5" id="KW-0378">Hydrolase</keyword>
<feature type="domain" description="GP-PDE" evidence="7">
    <location>
        <begin position="15"/>
        <end position="336"/>
    </location>
</feature>